<accession>A0A0F7JQL4</accession>
<evidence type="ECO:0000256" key="5">
    <source>
        <dbReference type="ARBA" id="ARBA00022989"/>
    </source>
</evidence>
<dbReference type="GO" id="GO:0005886">
    <property type="term" value="C:plasma membrane"/>
    <property type="evidence" value="ECO:0007669"/>
    <property type="project" value="UniProtKB-SubCell"/>
</dbReference>
<dbReference type="InterPro" id="IPR000390">
    <property type="entry name" value="Small_drug/metabolite_transptr"/>
</dbReference>
<dbReference type="SUPFAM" id="SSF103481">
    <property type="entry name" value="Multidrug resistance efflux transporter EmrE"/>
    <property type="match status" value="1"/>
</dbReference>
<dbReference type="FunFam" id="1.10.3730.20:FF:000001">
    <property type="entry name" value="Quaternary ammonium compound resistance transporter SugE"/>
    <property type="match status" value="1"/>
</dbReference>
<feature type="transmembrane region" description="Helical" evidence="8">
    <location>
        <begin position="57"/>
        <end position="79"/>
    </location>
</feature>
<evidence type="ECO:0000256" key="7">
    <source>
        <dbReference type="RuleBase" id="RU003942"/>
    </source>
</evidence>
<dbReference type="PATRIC" id="fig|1309411.5.peg.1382"/>
<keyword evidence="6 8" id="KW-0472">Membrane</keyword>
<comment type="similarity">
    <text evidence="7">Belongs to the drug/metabolite transporter (DMT) superfamily. Small multidrug resistance (SMR) (TC 2.A.7.1) family.</text>
</comment>
<dbReference type="RefSeq" id="WP_046843376.1">
    <property type="nucleotide sequence ID" value="NZ_CP011389.1"/>
</dbReference>
<evidence type="ECO:0000256" key="8">
    <source>
        <dbReference type="SAM" id="Phobius"/>
    </source>
</evidence>
<dbReference type="OrthoDB" id="21828at2"/>
<dbReference type="PANTHER" id="PTHR30561">
    <property type="entry name" value="SMR FAMILY PROTON-DEPENDENT DRUG EFFLUX TRANSPORTER SUGE"/>
    <property type="match status" value="1"/>
</dbReference>
<evidence type="ECO:0000256" key="1">
    <source>
        <dbReference type="ARBA" id="ARBA00004651"/>
    </source>
</evidence>
<reference evidence="9 10" key="1">
    <citation type="submission" date="2015-01" db="EMBL/GenBank/DDBJ databases">
        <title>Deinococcus soli/N5/whole genome sequencing.</title>
        <authorList>
            <person name="Kim M.K."/>
            <person name="Srinivasan S."/>
            <person name="Lee J.-J."/>
        </authorList>
    </citation>
    <scope>NUCLEOTIDE SEQUENCE [LARGE SCALE GENOMIC DNA]</scope>
    <source>
        <strain evidence="9 10">N5</strain>
    </source>
</reference>
<keyword evidence="2" id="KW-0813">Transport</keyword>
<dbReference type="KEGG" id="dch:SY84_06770"/>
<dbReference type="AlphaFoldDB" id="A0A0F7JQL4"/>
<dbReference type="Pfam" id="PF00893">
    <property type="entry name" value="Multi_Drug_Res"/>
    <property type="match status" value="1"/>
</dbReference>
<gene>
    <name evidence="9" type="ORF">SY84_06770</name>
</gene>
<dbReference type="GO" id="GO:0022857">
    <property type="term" value="F:transmembrane transporter activity"/>
    <property type="evidence" value="ECO:0007669"/>
    <property type="project" value="InterPro"/>
</dbReference>
<keyword evidence="5 8" id="KW-1133">Transmembrane helix</keyword>
<dbReference type="EMBL" id="CP011389">
    <property type="protein sequence ID" value="AKH16805.1"/>
    <property type="molecule type" value="Genomic_DNA"/>
</dbReference>
<evidence type="ECO:0000313" key="10">
    <source>
        <dbReference type="Proteomes" id="UP000034024"/>
    </source>
</evidence>
<comment type="subcellular location">
    <subcellularLocation>
        <location evidence="1 7">Cell membrane</location>
        <topology evidence="1 7">Multi-pass membrane protein</topology>
    </subcellularLocation>
</comment>
<evidence type="ECO:0000313" key="9">
    <source>
        <dbReference type="EMBL" id="AKH16805.1"/>
    </source>
</evidence>
<feature type="transmembrane region" description="Helical" evidence="8">
    <location>
        <begin position="33"/>
        <end position="50"/>
    </location>
</feature>
<dbReference type="InterPro" id="IPR045324">
    <property type="entry name" value="Small_multidrug_res"/>
</dbReference>
<feature type="transmembrane region" description="Helical" evidence="8">
    <location>
        <begin position="85"/>
        <end position="103"/>
    </location>
</feature>
<organism evidence="9 10">
    <name type="scientific">Deinococcus soli</name>
    <name type="common">ex Cha et al. 2016</name>
    <dbReference type="NCBI Taxonomy" id="1309411"/>
    <lineage>
        <taxon>Bacteria</taxon>
        <taxon>Thermotogati</taxon>
        <taxon>Deinococcota</taxon>
        <taxon>Deinococci</taxon>
        <taxon>Deinococcales</taxon>
        <taxon>Deinococcaceae</taxon>
        <taxon>Deinococcus</taxon>
    </lineage>
</organism>
<name>A0A0F7JQL4_9DEIO</name>
<keyword evidence="10" id="KW-1185">Reference proteome</keyword>
<dbReference type="PANTHER" id="PTHR30561:SF0">
    <property type="entry name" value="GUANIDINIUM EXPORTER"/>
    <property type="match status" value="1"/>
</dbReference>
<dbReference type="Proteomes" id="UP000034024">
    <property type="component" value="Chromosome"/>
</dbReference>
<sequence>MAWTLLIIAGLLEIGWAIGLKYTEGFTRPVPTALTLLSMIASMGLLGLAAKTLPIGTAYGVWVGIGAVGAAILGIVLFHESVTPARVAFMILMIVSIIGLKATSGH</sequence>
<proteinExistence type="inferred from homology"/>
<keyword evidence="4 7" id="KW-0812">Transmembrane</keyword>
<evidence type="ECO:0000256" key="2">
    <source>
        <dbReference type="ARBA" id="ARBA00022448"/>
    </source>
</evidence>
<evidence type="ECO:0000256" key="6">
    <source>
        <dbReference type="ARBA" id="ARBA00023136"/>
    </source>
</evidence>
<evidence type="ECO:0000256" key="4">
    <source>
        <dbReference type="ARBA" id="ARBA00022692"/>
    </source>
</evidence>
<keyword evidence="3" id="KW-1003">Cell membrane</keyword>
<dbReference type="NCBIfam" id="NF008512">
    <property type="entry name" value="PRK11431.1"/>
    <property type="match status" value="1"/>
</dbReference>
<dbReference type="InterPro" id="IPR037185">
    <property type="entry name" value="EmrE-like"/>
</dbReference>
<dbReference type="Gene3D" id="1.10.3730.20">
    <property type="match status" value="1"/>
</dbReference>
<protein>
    <submittedName>
        <fullName evidence="9">Membrane protein</fullName>
    </submittedName>
</protein>
<evidence type="ECO:0000256" key="3">
    <source>
        <dbReference type="ARBA" id="ARBA00022475"/>
    </source>
</evidence>